<reference evidence="2" key="1">
    <citation type="submission" date="2018-05" db="EMBL/GenBank/DDBJ databases">
        <authorList>
            <person name="Lanie J.A."/>
            <person name="Ng W.-L."/>
            <person name="Kazmierczak K.M."/>
            <person name="Andrzejewski T.M."/>
            <person name="Davidsen T.M."/>
            <person name="Wayne K.J."/>
            <person name="Tettelin H."/>
            <person name="Glass J.I."/>
            <person name="Rusch D."/>
            <person name="Podicherti R."/>
            <person name="Tsui H.-C.T."/>
            <person name="Winkler M.E."/>
        </authorList>
    </citation>
    <scope>NUCLEOTIDE SEQUENCE</scope>
</reference>
<dbReference type="InterPro" id="IPR029044">
    <property type="entry name" value="Nucleotide-diphossugar_trans"/>
</dbReference>
<proteinExistence type="predicted"/>
<dbReference type="PANTHER" id="PTHR43685:SF11">
    <property type="entry name" value="GLYCOSYLTRANSFERASE TAGX-RELATED"/>
    <property type="match status" value="1"/>
</dbReference>
<sequence length="265" mass="30787">MKLSVIIPNYNHGRFINEQIESIVNQTYKCHEIIIIDDKSTDNSVEIINKIIDKYPFIKLIQNKKNIGPLNTLNHGLEISSGDYIYFPSADDRICSNLFEEAAKQFKHYPDAGLFSALAYQMEENGKFQQLIRSPLISSKSIYLTPKKVKKYLAKYGSWIVGQTMIFNKSAFKKLDIKFNPSLEHYSDQFVPLIISLKFGACFTPKTLASWRYYSGYAEQHFSNKNLNNELFLKFEKVCSSEEFNDLVPKNLLKEMKTSQKYFYL</sequence>
<evidence type="ECO:0000259" key="1">
    <source>
        <dbReference type="Pfam" id="PF00535"/>
    </source>
</evidence>
<organism evidence="2">
    <name type="scientific">marine metagenome</name>
    <dbReference type="NCBI Taxonomy" id="408172"/>
    <lineage>
        <taxon>unclassified sequences</taxon>
        <taxon>metagenomes</taxon>
        <taxon>ecological metagenomes</taxon>
    </lineage>
</organism>
<gene>
    <name evidence="2" type="ORF">METZ01_LOCUS244751</name>
</gene>
<name>A0A382HY44_9ZZZZ</name>
<dbReference type="Gene3D" id="3.90.550.10">
    <property type="entry name" value="Spore Coat Polysaccharide Biosynthesis Protein SpsA, Chain A"/>
    <property type="match status" value="1"/>
</dbReference>
<dbReference type="PANTHER" id="PTHR43685">
    <property type="entry name" value="GLYCOSYLTRANSFERASE"/>
    <property type="match status" value="1"/>
</dbReference>
<accession>A0A382HY44</accession>
<feature type="non-terminal residue" evidence="2">
    <location>
        <position position="265"/>
    </location>
</feature>
<evidence type="ECO:0000313" key="2">
    <source>
        <dbReference type="EMBL" id="SVB91897.1"/>
    </source>
</evidence>
<dbReference type="InterPro" id="IPR001173">
    <property type="entry name" value="Glyco_trans_2-like"/>
</dbReference>
<dbReference type="EMBL" id="UINC01063840">
    <property type="protein sequence ID" value="SVB91897.1"/>
    <property type="molecule type" value="Genomic_DNA"/>
</dbReference>
<feature type="domain" description="Glycosyltransferase 2-like" evidence="1">
    <location>
        <begin position="4"/>
        <end position="174"/>
    </location>
</feature>
<dbReference type="Pfam" id="PF00535">
    <property type="entry name" value="Glycos_transf_2"/>
    <property type="match status" value="1"/>
</dbReference>
<dbReference type="SUPFAM" id="SSF53448">
    <property type="entry name" value="Nucleotide-diphospho-sugar transferases"/>
    <property type="match status" value="1"/>
</dbReference>
<protein>
    <recommendedName>
        <fullName evidence="1">Glycosyltransferase 2-like domain-containing protein</fullName>
    </recommendedName>
</protein>
<dbReference type="InterPro" id="IPR050834">
    <property type="entry name" value="Glycosyltransf_2"/>
</dbReference>
<dbReference type="AlphaFoldDB" id="A0A382HY44"/>